<feature type="transmembrane region" description="Helical" evidence="1">
    <location>
        <begin position="34"/>
        <end position="56"/>
    </location>
</feature>
<proteinExistence type="predicted"/>
<dbReference type="RefSeq" id="WP_209361733.1">
    <property type="nucleotide sequence ID" value="NZ_JAGISH010000008.1"/>
</dbReference>
<keyword evidence="1" id="KW-0812">Transmembrane</keyword>
<reference evidence="2" key="1">
    <citation type="submission" date="2021-03" db="EMBL/GenBank/DDBJ databases">
        <title>Sagittula salina sp. nov. strain M10.9X isolated from the marine waste.</title>
        <authorList>
            <person name="Satari L."/>
            <person name="Molina-Menor E."/>
            <person name="Vidal-Verdu A."/>
            <person name="Pascual J."/>
            <person name="Pereto J."/>
            <person name="Porcar M."/>
        </authorList>
    </citation>
    <scope>NUCLEOTIDE SEQUENCE</scope>
    <source>
        <strain evidence="2">M10.9X</strain>
    </source>
</reference>
<evidence type="ECO:0000313" key="2">
    <source>
        <dbReference type="EMBL" id="MBP0483792.1"/>
    </source>
</evidence>
<protein>
    <submittedName>
        <fullName evidence="2">Uncharacterized protein</fullName>
    </submittedName>
</protein>
<comment type="caution">
    <text evidence="2">The sequence shown here is derived from an EMBL/GenBank/DDBJ whole genome shotgun (WGS) entry which is preliminary data.</text>
</comment>
<accession>A0A940MTP8</accession>
<gene>
    <name evidence="2" type="ORF">J5474_15010</name>
</gene>
<evidence type="ECO:0000256" key="1">
    <source>
        <dbReference type="SAM" id="Phobius"/>
    </source>
</evidence>
<dbReference type="Proteomes" id="UP000675940">
    <property type="component" value="Unassembled WGS sequence"/>
</dbReference>
<keyword evidence="1" id="KW-1133">Transmembrane helix</keyword>
<keyword evidence="3" id="KW-1185">Reference proteome</keyword>
<organism evidence="2 3">
    <name type="scientific">Sagittula salina</name>
    <dbReference type="NCBI Taxonomy" id="2820268"/>
    <lineage>
        <taxon>Bacteria</taxon>
        <taxon>Pseudomonadati</taxon>
        <taxon>Pseudomonadota</taxon>
        <taxon>Alphaproteobacteria</taxon>
        <taxon>Rhodobacterales</taxon>
        <taxon>Roseobacteraceae</taxon>
        <taxon>Sagittula</taxon>
    </lineage>
</organism>
<feature type="transmembrane region" description="Helical" evidence="1">
    <location>
        <begin position="68"/>
        <end position="89"/>
    </location>
</feature>
<keyword evidence="1" id="KW-0472">Membrane</keyword>
<name>A0A940MTP8_9RHOB</name>
<dbReference type="EMBL" id="JAGISH010000008">
    <property type="protein sequence ID" value="MBP0483792.1"/>
    <property type="molecule type" value="Genomic_DNA"/>
</dbReference>
<dbReference type="AlphaFoldDB" id="A0A940MTP8"/>
<sequence>MLPKILFGLDVLLGSRFAAVTATGEGLVIRSTNLGVVVLFGLAGLALAGILVAEMIRHGLTARRGHMARTSLGVVVTCVAVMSGLTFGATEARVSPERIVVEVRTVLGVSAEEMAVSEVTQLGVASARIKAATRNGSPVGPDRTGYGLRVVGRDGRRLRLTPVAAGRLDDVSSAVRTVQGYLETATGRPVRTNLHRYAGDGE</sequence>
<evidence type="ECO:0000313" key="3">
    <source>
        <dbReference type="Proteomes" id="UP000675940"/>
    </source>
</evidence>